<feature type="transmembrane region" description="Helical" evidence="10">
    <location>
        <begin position="370"/>
        <end position="392"/>
    </location>
</feature>
<dbReference type="AlphaFoldDB" id="A0A8J7R6J7"/>
<evidence type="ECO:0000256" key="4">
    <source>
        <dbReference type="ARBA" id="ARBA00022692"/>
    </source>
</evidence>
<dbReference type="EMBL" id="JAGIYY010000010">
    <property type="protein sequence ID" value="MBP0440905.1"/>
    <property type="molecule type" value="Genomic_DNA"/>
</dbReference>
<dbReference type="GO" id="GO:0043952">
    <property type="term" value="P:protein transport by the Sec complex"/>
    <property type="evidence" value="ECO:0007669"/>
    <property type="project" value="UniProtKB-UniRule"/>
</dbReference>
<evidence type="ECO:0000256" key="7">
    <source>
        <dbReference type="ARBA" id="ARBA00023010"/>
    </source>
</evidence>
<feature type="transmembrane region" description="Helical" evidence="10">
    <location>
        <begin position="187"/>
        <end position="208"/>
    </location>
</feature>
<dbReference type="Proteomes" id="UP000666240">
    <property type="component" value="Unassembled WGS sequence"/>
</dbReference>
<dbReference type="InterPro" id="IPR030659">
    <property type="entry name" value="SecY_CS"/>
</dbReference>
<evidence type="ECO:0000256" key="3">
    <source>
        <dbReference type="ARBA" id="ARBA00022448"/>
    </source>
</evidence>
<dbReference type="NCBIfam" id="TIGR00967">
    <property type="entry name" value="3a0501s007"/>
    <property type="match status" value="1"/>
</dbReference>
<evidence type="ECO:0000256" key="1">
    <source>
        <dbReference type="ARBA" id="ARBA00004141"/>
    </source>
</evidence>
<keyword evidence="6 10" id="KW-1133">Transmembrane helix</keyword>
<organism evidence="12 13">
    <name type="scientific">Tianweitania sediminis</name>
    <dbReference type="NCBI Taxonomy" id="1502156"/>
    <lineage>
        <taxon>Bacteria</taxon>
        <taxon>Pseudomonadati</taxon>
        <taxon>Pseudomonadota</taxon>
        <taxon>Alphaproteobacteria</taxon>
        <taxon>Hyphomicrobiales</taxon>
        <taxon>Phyllobacteriaceae</taxon>
        <taxon>Tianweitania</taxon>
    </lineage>
</organism>
<keyword evidence="10" id="KW-1003">Cell membrane</keyword>
<dbReference type="InterPro" id="IPR026593">
    <property type="entry name" value="SecY"/>
</dbReference>
<reference evidence="12" key="1">
    <citation type="submission" date="2021-03" db="EMBL/GenBank/DDBJ databases">
        <title>Genome sequencing and assembly of Tianweitania sediminis.</title>
        <authorList>
            <person name="Chhetri G."/>
        </authorList>
    </citation>
    <scope>NUCLEOTIDE SEQUENCE</scope>
    <source>
        <strain evidence="12">Z8</strain>
    </source>
</reference>
<dbReference type="PRINTS" id="PR00303">
    <property type="entry name" value="SECYTRNLCASE"/>
</dbReference>
<comment type="caution">
    <text evidence="12">The sequence shown here is derived from an EMBL/GenBank/DDBJ whole genome shotgun (WGS) entry which is preliminary data.</text>
</comment>
<comment type="subcellular location">
    <subcellularLocation>
        <location evidence="10">Cell membrane</location>
        <topology evidence="10">Multi-pass membrane protein</topology>
    </subcellularLocation>
    <subcellularLocation>
        <location evidence="1">Membrane</location>
        <topology evidence="1">Multi-pass membrane protein</topology>
    </subcellularLocation>
</comment>
<keyword evidence="8 10" id="KW-0472">Membrane</keyword>
<name>A0A8J7R6J7_9HYPH</name>
<feature type="transmembrane region" description="Helical" evidence="10">
    <location>
        <begin position="79"/>
        <end position="103"/>
    </location>
</feature>
<comment type="subunit">
    <text evidence="10">Component of the Sec protein translocase complex. Heterotrimer consisting of SecY, SecE and SecG subunits. The heterotrimers can form oligomers, although 1 heterotrimer is thought to be able to translocate proteins. Interacts with the ribosome. Interacts with SecDF, and other proteins may be involved. Interacts with SecA.</text>
</comment>
<proteinExistence type="inferred from homology"/>
<dbReference type="RefSeq" id="WP_209336939.1">
    <property type="nucleotide sequence ID" value="NZ_JAGIYY010000010.1"/>
</dbReference>
<feature type="transmembrane region" description="Helical" evidence="10">
    <location>
        <begin position="214"/>
        <end position="238"/>
    </location>
</feature>
<dbReference type="SUPFAM" id="SSF103491">
    <property type="entry name" value="Preprotein translocase SecY subunit"/>
    <property type="match status" value="1"/>
</dbReference>
<feature type="transmembrane region" description="Helical" evidence="10">
    <location>
        <begin position="317"/>
        <end position="338"/>
    </location>
</feature>
<evidence type="ECO:0000313" key="12">
    <source>
        <dbReference type="EMBL" id="MBP0440905.1"/>
    </source>
</evidence>
<sequence>MASAAEQLASNLNFSAFAKAEDLKRRIWFTIGALLVYRLGTYIPMPGINPDAFAQAFQQQSGGVLGMFNMFAGGAVERMAIFALGIMPYISASIIVQLMTSVIPSLEALKKEGEAGRKVINQYTRYGTVLLATVQAYGIAVGLESAANLVVDPGWFFRLSTVITLVGGTMFLMWLGEQITARGIGNGISLIIFAGIVAGLPVAISGTLELGRTGALSTGLILAILILAVAVIAIIVFFERAQRRLLIQYPKRQVGNRMFQGDTSHLPLKLNTAGVIPPIFASSLLLLPATAAGFTNSTELPGWAGSVLAALGHGQPLYMLLYAALIMFFCFFYTAIVFNPKDTADQLKKHSGFIPGYRPGERTADYIDYVLTRITVVGAIYITLVCLLPEFLISATGVPFYLGGTSLLIVVSVTLDTVAQIQGHLVAHQYEGLIKKSKLRGGKRGR</sequence>
<keyword evidence="4 10" id="KW-0812">Transmembrane</keyword>
<evidence type="ECO:0000256" key="2">
    <source>
        <dbReference type="ARBA" id="ARBA00005751"/>
    </source>
</evidence>
<dbReference type="GO" id="GO:0006605">
    <property type="term" value="P:protein targeting"/>
    <property type="evidence" value="ECO:0007669"/>
    <property type="project" value="UniProtKB-UniRule"/>
</dbReference>
<dbReference type="PANTHER" id="PTHR10906">
    <property type="entry name" value="SECY/SEC61-ALPHA FAMILY MEMBER"/>
    <property type="match status" value="1"/>
</dbReference>
<comment type="similarity">
    <text evidence="2 10 11">Belongs to the SecY/SEC61-alpha family.</text>
</comment>
<dbReference type="PROSITE" id="PS00756">
    <property type="entry name" value="SECY_2"/>
    <property type="match status" value="1"/>
</dbReference>
<dbReference type="FunFam" id="1.10.3370.10:FF:000001">
    <property type="entry name" value="Preprotein translocase subunit SecY"/>
    <property type="match status" value="1"/>
</dbReference>
<evidence type="ECO:0000256" key="11">
    <source>
        <dbReference type="RuleBase" id="RU004349"/>
    </source>
</evidence>
<feature type="transmembrane region" description="Helical" evidence="10">
    <location>
        <begin position="27"/>
        <end position="45"/>
    </location>
</feature>
<feature type="transmembrane region" description="Helical" evidence="10">
    <location>
        <begin position="123"/>
        <end position="143"/>
    </location>
</feature>
<evidence type="ECO:0000256" key="10">
    <source>
        <dbReference type="HAMAP-Rule" id="MF_01465"/>
    </source>
</evidence>
<dbReference type="PIRSF" id="PIRSF004557">
    <property type="entry name" value="SecY"/>
    <property type="match status" value="1"/>
</dbReference>
<comment type="function">
    <text evidence="10">The central subunit of the protein translocation channel SecYEG. Consists of two halves formed by TMs 1-5 and 6-10. These two domains form a lateral gate at the front which open onto the bilayer between TMs 2 and 7, and are clamped together by SecE at the back. The channel is closed by both a pore ring composed of hydrophobic SecY resides and a short helix (helix 2A) on the extracellular side of the membrane which forms a plug. The plug probably moves laterally to allow the channel to open. The ring and the pore may move independently.</text>
</comment>
<dbReference type="HAMAP" id="MF_01465">
    <property type="entry name" value="SecY"/>
    <property type="match status" value="1"/>
</dbReference>
<feature type="transmembrane region" description="Helical" evidence="10">
    <location>
        <begin position="155"/>
        <end position="175"/>
    </location>
</feature>
<evidence type="ECO:0000256" key="5">
    <source>
        <dbReference type="ARBA" id="ARBA00022927"/>
    </source>
</evidence>
<keyword evidence="7 10" id="KW-0811">Translocation</keyword>
<dbReference type="InterPro" id="IPR023201">
    <property type="entry name" value="SecY_dom_sf"/>
</dbReference>
<evidence type="ECO:0000313" key="13">
    <source>
        <dbReference type="Proteomes" id="UP000666240"/>
    </source>
</evidence>
<accession>A0A8J7R6J7</accession>
<evidence type="ECO:0000256" key="9">
    <source>
        <dbReference type="ARBA" id="ARBA00039733"/>
    </source>
</evidence>
<keyword evidence="5 10" id="KW-0653">Protein transport</keyword>
<feature type="transmembrane region" description="Helical" evidence="10">
    <location>
        <begin position="275"/>
        <end position="297"/>
    </location>
</feature>
<dbReference type="Pfam" id="PF00344">
    <property type="entry name" value="SecY"/>
    <property type="match status" value="1"/>
</dbReference>
<evidence type="ECO:0000256" key="8">
    <source>
        <dbReference type="ARBA" id="ARBA00023136"/>
    </source>
</evidence>
<dbReference type="InterPro" id="IPR002208">
    <property type="entry name" value="SecY/SEC61-alpha"/>
</dbReference>
<gene>
    <name evidence="10 12" type="primary">secY</name>
    <name evidence="12" type="ORF">J5Y06_19845</name>
</gene>
<dbReference type="GO" id="GO:0065002">
    <property type="term" value="P:intracellular protein transmembrane transport"/>
    <property type="evidence" value="ECO:0007669"/>
    <property type="project" value="UniProtKB-UniRule"/>
</dbReference>
<keyword evidence="13" id="KW-1185">Reference proteome</keyword>
<protein>
    <recommendedName>
        <fullName evidence="9 10">Protein translocase subunit SecY</fullName>
    </recommendedName>
</protein>
<feature type="transmembrane region" description="Helical" evidence="10">
    <location>
        <begin position="398"/>
        <end position="419"/>
    </location>
</feature>
<dbReference type="GO" id="GO:0005886">
    <property type="term" value="C:plasma membrane"/>
    <property type="evidence" value="ECO:0007669"/>
    <property type="project" value="UniProtKB-SubCell"/>
</dbReference>
<evidence type="ECO:0000256" key="6">
    <source>
        <dbReference type="ARBA" id="ARBA00022989"/>
    </source>
</evidence>
<keyword evidence="3 10" id="KW-0813">Transport</keyword>
<dbReference type="Gene3D" id="1.10.3370.10">
    <property type="entry name" value="SecY subunit domain"/>
    <property type="match status" value="1"/>
</dbReference>